<reference evidence="3 4" key="1">
    <citation type="submission" date="2019-03" db="EMBL/GenBank/DDBJ databases">
        <title>Freshwater and sediment microbial communities from various areas in North America, analyzing microbe dynamics in response to fracking.</title>
        <authorList>
            <person name="Lamendella R."/>
        </authorList>
    </citation>
    <scope>NUCLEOTIDE SEQUENCE [LARGE SCALE GENOMIC DNA]</scope>
    <source>
        <strain evidence="3 4">1_TX</strain>
    </source>
</reference>
<dbReference type="GO" id="GO:0015888">
    <property type="term" value="P:thiamine transport"/>
    <property type="evidence" value="ECO:0007669"/>
    <property type="project" value="TreeGrafter"/>
</dbReference>
<sequence>MRLHSLLIGSAALALTSLGSVAVAAETLTVYELPSKYMNWEGLVAAYTAKTGIAPTLDLKNGSSTALAALKLEEANPQANAAYWSLDIAVEAKKQGLTQPAALDRLDMIPEGLKDAEQYWWGVATANIVMGVNTDVLADKGLPVPTSWADLLDPKYKGLACSMDPTWSGTASVHMYSINFIMGGSENDFRPGMEYLKAFQDNGHSYRTEIVAPRLAQGECAITIDAEGNILIEKEKGAPVEVVIPSEGVASVPLGMSMAKGAPEPEKAMDFLNWVISPEAQTIIAQAYFRPVITEGVPAEVLGRFPAIERQVTINIPHAAAHVADLKRAFTDAVLRGGDIDAALGQIGLAGS</sequence>
<comment type="caution">
    <text evidence="3">The sequence shown here is derived from an EMBL/GenBank/DDBJ whole genome shotgun (WGS) entry which is preliminary data.</text>
</comment>
<dbReference type="GO" id="GO:0030976">
    <property type="term" value="F:thiamine pyrophosphate binding"/>
    <property type="evidence" value="ECO:0007669"/>
    <property type="project" value="TreeGrafter"/>
</dbReference>
<dbReference type="PANTHER" id="PTHR30006">
    <property type="entry name" value="THIAMINE-BINDING PERIPLASMIC PROTEIN-RELATED"/>
    <property type="match status" value="1"/>
</dbReference>
<organism evidence="3 4">
    <name type="scientific">Halomonas ventosae</name>
    <dbReference type="NCBI Taxonomy" id="229007"/>
    <lineage>
        <taxon>Bacteria</taxon>
        <taxon>Pseudomonadati</taxon>
        <taxon>Pseudomonadota</taxon>
        <taxon>Gammaproteobacteria</taxon>
        <taxon>Oceanospirillales</taxon>
        <taxon>Halomonadaceae</taxon>
        <taxon>Halomonas</taxon>
    </lineage>
</organism>
<dbReference type="PANTHER" id="PTHR30006:SF2">
    <property type="entry name" value="ABC TRANSPORTER SUBSTRATE-BINDING PROTEIN"/>
    <property type="match status" value="1"/>
</dbReference>
<feature type="chain" id="PRO_5020501713" evidence="2">
    <location>
        <begin position="25"/>
        <end position="352"/>
    </location>
</feature>
<gene>
    <name evidence="3" type="ORF">DFO68_13024</name>
</gene>
<keyword evidence="1 2" id="KW-0732">Signal</keyword>
<dbReference type="AlphaFoldDB" id="A0A4R6GR04"/>
<dbReference type="Pfam" id="PF13343">
    <property type="entry name" value="SBP_bac_6"/>
    <property type="match status" value="1"/>
</dbReference>
<evidence type="ECO:0000256" key="1">
    <source>
        <dbReference type="ARBA" id="ARBA00022729"/>
    </source>
</evidence>
<dbReference type="Gene3D" id="3.40.190.10">
    <property type="entry name" value="Periplasmic binding protein-like II"/>
    <property type="match status" value="2"/>
</dbReference>
<proteinExistence type="predicted"/>
<feature type="signal peptide" evidence="2">
    <location>
        <begin position="1"/>
        <end position="24"/>
    </location>
</feature>
<dbReference type="EMBL" id="SNWH01000030">
    <property type="protein sequence ID" value="TDN97593.1"/>
    <property type="molecule type" value="Genomic_DNA"/>
</dbReference>
<evidence type="ECO:0000313" key="3">
    <source>
        <dbReference type="EMBL" id="TDN97593.1"/>
    </source>
</evidence>
<dbReference type="GO" id="GO:0030288">
    <property type="term" value="C:outer membrane-bounded periplasmic space"/>
    <property type="evidence" value="ECO:0007669"/>
    <property type="project" value="TreeGrafter"/>
</dbReference>
<dbReference type="RefSeq" id="WP_133484310.1">
    <property type="nucleotide sequence ID" value="NZ_SNWH01000030.1"/>
</dbReference>
<dbReference type="Proteomes" id="UP000295150">
    <property type="component" value="Unassembled WGS sequence"/>
</dbReference>
<dbReference type="OrthoDB" id="305758at2"/>
<name>A0A4R6GR04_9GAMM</name>
<keyword evidence="4" id="KW-1185">Reference proteome</keyword>
<dbReference type="SUPFAM" id="SSF53850">
    <property type="entry name" value="Periplasmic binding protein-like II"/>
    <property type="match status" value="1"/>
</dbReference>
<protein>
    <submittedName>
        <fullName evidence="3">Putative spermidine/putrescine transport system substrate-binding protein</fullName>
    </submittedName>
</protein>
<dbReference type="GO" id="GO:0030975">
    <property type="term" value="F:thiamine binding"/>
    <property type="evidence" value="ECO:0007669"/>
    <property type="project" value="TreeGrafter"/>
</dbReference>
<accession>A0A4R6GR04</accession>
<evidence type="ECO:0000256" key="2">
    <source>
        <dbReference type="SAM" id="SignalP"/>
    </source>
</evidence>
<evidence type="ECO:0000313" key="4">
    <source>
        <dbReference type="Proteomes" id="UP000295150"/>
    </source>
</evidence>